<organism evidence="2 3">
    <name type="scientific">Leptolyngbya boryana NIES-2135</name>
    <dbReference type="NCBI Taxonomy" id="1973484"/>
    <lineage>
        <taxon>Bacteria</taxon>
        <taxon>Bacillati</taxon>
        <taxon>Cyanobacteriota</taxon>
        <taxon>Cyanophyceae</taxon>
        <taxon>Leptolyngbyales</taxon>
        <taxon>Leptolyngbyaceae</taxon>
        <taxon>Leptolyngbya group</taxon>
        <taxon>Leptolyngbya</taxon>
    </lineage>
</organism>
<dbReference type="InterPro" id="IPR005123">
    <property type="entry name" value="Oxoglu/Fe-dep_dioxygenase_dom"/>
</dbReference>
<protein>
    <submittedName>
        <fullName evidence="2">2OG-Fe(II) oxygenase</fullName>
    </submittedName>
</protein>
<evidence type="ECO:0000313" key="2">
    <source>
        <dbReference type="EMBL" id="BAY53289.1"/>
    </source>
</evidence>
<proteinExistence type="predicted"/>
<evidence type="ECO:0000259" key="1">
    <source>
        <dbReference type="PROSITE" id="PS51471"/>
    </source>
</evidence>
<dbReference type="PANTHER" id="PTHR31212:SF4">
    <property type="entry name" value="ALPHA-KETOGLUTARATE-DEPENDENT DIOXYGENASE ALKB HOMOLOG 3"/>
    <property type="match status" value="1"/>
</dbReference>
<dbReference type="GO" id="GO:0051213">
    <property type="term" value="F:dioxygenase activity"/>
    <property type="evidence" value="ECO:0007669"/>
    <property type="project" value="InterPro"/>
</dbReference>
<dbReference type="AlphaFoldDB" id="A0A1Z4J950"/>
<evidence type="ECO:0000313" key="3">
    <source>
        <dbReference type="Proteomes" id="UP000217895"/>
    </source>
</evidence>
<accession>A0A1Z4J950</accession>
<dbReference type="InterPro" id="IPR032854">
    <property type="entry name" value="ALKBH3"/>
</dbReference>
<dbReference type="Proteomes" id="UP000217895">
    <property type="component" value="Chromosome"/>
</dbReference>
<gene>
    <name evidence="2" type="ORF">NIES2135_00910</name>
</gene>
<dbReference type="EMBL" id="AP018203">
    <property type="protein sequence ID" value="BAY53289.1"/>
    <property type="molecule type" value="Genomic_DNA"/>
</dbReference>
<dbReference type="Gene3D" id="2.60.120.590">
    <property type="entry name" value="Alpha-ketoglutarate-dependent dioxygenase AlkB-like"/>
    <property type="match status" value="1"/>
</dbReference>
<sequence>MQLLLLDQSDVPFDYDPSFLSVEEADWLYDQSLHLDWQQHQIRIFGKTLPVPRLETIYGESGCDYLYSGSVLLQPLPWTDCLRWLNHKIETKTHYRFHIAVGNRYRSGSDSISWHSDDEASMGKDPAISSVSLGATRKFSLKRKQDGSIQYFDLQHGSLLLMRPGCQSTHLHQVPKGK</sequence>
<dbReference type="PROSITE" id="PS51471">
    <property type="entry name" value="FE2OG_OXY"/>
    <property type="match status" value="1"/>
</dbReference>
<name>A0A1Z4J950_LEPBY</name>
<dbReference type="Pfam" id="PF13532">
    <property type="entry name" value="2OG-FeII_Oxy_2"/>
    <property type="match status" value="1"/>
</dbReference>
<dbReference type="InterPro" id="IPR037151">
    <property type="entry name" value="AlkB-like_sf"/>
</dbReference>
<reference evidence="2 3" key="1">
    <citation type="submission" date="2017-06" db="EMBL/GenBank/DDBJ databases">
        <title>Genome sequencing of cyanobaciteial culture collection at National Institute for Environmental Studies (NIES).</title>
        <authorList>
            <person name="Hirose Y."/>
            <person name="Shimura Y."/>
            <person name="Fujisawa T."/>
            <person name="Nakamura Y."/>
            <person name="Kawachi M."/>
        </authorList>
    </citation>
    <scope>NUCLEOTIDE SEQUENCE [LARGE SCALE GENOMIC DNA]</scope>
    <source>
        <strain evidence="2 3">NIES-2135</strain>
    </source>
</reference>
<dbReference type="InterPro" id="IPR027450">
    <property type="entry name" value="AlkB-like"/>
</dbReference>
<feature type="domain" description="Fe2OG dioxygenase" evidence="1">
    <location>
        <begin position="96"/>
        <end position="178"/>
    </location>
</feature>
<dbReference type="GO" id="GO:0006307">
    <property type="term" value="P:DNA alkylation repair"/>
    <property type="evidence" value="ECO:0007669"/>
    <property type="project" value="InterPro"/>
</dbReference>
<dbReference type="SUPFAM" id="SSF51197">
    <property type="entry name" value="Clavaminate synthase-like"/>
    <property type="match status" value="1"/>
</dbReference>
<dbReference type="PANTHER" id="PTHR31212">
    <property type="entry name" value="ALPHA-KETOGLUTARATE-DEPENDENT DIOXYGENASE ALKB HOMOLOG 3"/>
    <property type="match status" value="1"/>
</dbReference>
<keyword evidence="3" id="KW-1185">Reference proteome</keyword>